<feature type="compositionally biased region" description="Polar residues" evidence="1">
    <location>
        <begin position="87"/>
        <end position="97"/>
    </location>
</feature>
<gene>
    <name evidence="2" type="ORF">CGS59_04810</name>
</gene>
<protein>
    <submittedName>
        <fullName evidence="2">Uncharacterized protein</fullName>
    </submittedName>
</protein>
<accession>A0A2A7AZJ7</accession>
<evidence type="ECO:0000256" key="1">
    <source>
        <dbReference type="SAM" id="MobiDB-lite"/>
    </source>
</evidence>
<name>A0A2A7AZJ7_9FIRM</name>
<evidence type="ECO:0000313" key="2">
    <source>
        <dbReference type="EMBL" id="PDX84573.1"/>
    </source>
</evidence>
<feature type="region of interest" description="Disordered" evidence="1">
    <location>
        <begin position="77"/>
        <end position="97"/>
    </location>
</feature>
<dbReference type="Proteomes" id="UP000220480">
    <property type="component" value="Unassembled WGS sequence"/>
</dbReference>
<comment type="caution">
    <text evidence="2">The sequence shown here is derived from an EMBL/GenBank/DDBJ whole genome shotgun (WGS) entry which is preliminary data.</text>
</comment>
<sequence>MFSGRIILNFGISERLRAFRYPIFTGGVVEKNSICSAAFCESAALQEKLLPAFSRPTRHVTIFPLRPLCVKMRLERSAERDKRKNKNNSSADDAQSTAEGILNRFVCPQRLSAEKQQTAFSAPPPCNLCNCDNFS</sequence>
<dbReference type="EMBL" id="NMTZ01000013">
    <property type="protein sequence ID" value="PDX84573.1"/>
    <property type="molecule type" value="Genomic_DNA"/>
</dbReference>
<dbReference type="AlphaFoldDB" id="A0A2A7AZJ7"/>
<organism evidence="2 3">
    <name type="scientific">Faecalibacterium prausnitzii</name>
    <dbReference type="NCBI Taxonomy" id="853"/>
    <lineage>
        <taxon>Bacteria</taxon>
        <taxon>Bacillati</taxon>
        <taxon>Bacillota</taxon>
        <taxon>Clostridia</taxon>
        <taxon>Eubacteriales</taxon>
        <taxon>Oscillospiraceae</taxon>
        <taxon>Faecalibacterium</taxon>
    </lineage>
</organism>
<evidence type="ECO:0000313" key="3">
    <source>
        <dbReference type="Proteomes" id="UP000220480"/>
    </source>
</evidence>
<reference evidence="2 3" key="1">
    <citation type="journal article" date="2017" name="Front. Microbiol.">
        <title>New Insights into the Diversity of the Genus Faecalibacterium.</title>
        <authorList>
            <person name="Benevides L."/>
            <person name="Burman S."/>
            <person name="Martin R."/>
            <person name="Robert V."/>
            <person name="Thomas M."/>
            <person name="Miquel S."/>
            <person name="Chain F."/>
            <person name="Sokol H."/>
            <person name="Bermudez-Humaran L.G."/>
            <person name="Morrison M."/>
            <person name="Langella P."/>
            <person name="Azevedo V.A."/>
            <person name="Chatel J.M."/>
            <person name="Soares S."/>
        </authorList>
    </citation>
    <scope>NUCLEOTIDE SEQUENCE [LARGE SCALE GENOMIC DNA]</scope>
    <source>
        <strain evidence="2 3">CNCM I 4644</strain>
    </source>
</reference>
<proteinExistence type="predicted"/>